<dbReference type="CDD" id="cd00158">
    <property type="entry name" value="RHOD"/>
    <property type="match status" value="1"/>
</dbReference>
<dbReference type="SUPFAM" id="SSF52821">
    <property type="entry name" value="Rhodanese/Cell cycle control phosphatase"/>
    <property type="match status" value="1"/>
</dbReference>
<gene>
    <name evidence="2" type="ORF">NPA36_00875</name>
</gene>
<name>A0ABT1WLH0_9LACT</name>
<keyword evidence="3" id="KW-1185">Reference proteome</keyword>
<protein>
    <submittedName>
        <fullName evidence="2">Rhodanese-like domain-containing protein</fullName>
    </submittedName>
</protein>
<dbReference type="InterPro" id="IPR001763">
    <property type="entry name" value="Rhodanese-like_dom"/>
</dbReference>
<comment type="caution">
    <text evidence="2">The sequence shown here is derived from an EMBL/GenBank/DDBJ whole genome shotgun (WGS) entry which is preliminary data.</text>
</comment>
<evidence type="ECO:0000313" key="3">
    <source>
        <dbReference type="Proteomes" id="UP001059480"/>
    </source>
</evidence>
<dbReference type="PANTHER" id="PTHR43031">
    <property type="entry name" value="FAD-DEPENDENT OXIDOREDUCTASE"/>
    <property type="match status" value="1"/>
</dbReference>
<dbReference type="RefSeq" id="WP_256944229.1">
    <property type="nucleotide sequence ID" value="NZ_JANHNZ010000001.1"/>
</dbReference>
<proteinExistence type="predicted"/>
<dbReference type="Proteomes" id="UP001059480">
    <property type="component" value="Unassembled WGS sequence"/>
</dbReference>
<dbReference type="Pfam" id="PF00581">
    <property type="entry name" value="Rhodanese"/>
    <property type="match status" value="1"/>
</dbReference>
<evidence type="ECO:0000313" key="2">
    <source>
        <dbReference type="EMBL" id="MCQ9209119.1"/>
    </source>
</evidence>
<feature type="domain" description="Rhodanese" evidence="1">
    <location>
        <begin position="20"/>
        <end position="101"/>
    </location>
</feature>
<sequence length="104" mass="11611">MFGFFSTVPSISVNMLQEKLKDKINLLDVRTPDEYRLGHIAKAKNVPLNMLDGYKGSSTEELYVICQSGMRSKKAAKILQKKGYNVVNVRGGMSQWTGQIRGGK</sequence>
<dbReference type="InterPro" id="IPR036873">
    <property type="entry name" value="Rhodanese-like_dom_sf"/>
</dbReference>
<dbReference type="PANTHER" id="PTHR43031:SF17">
    <property type="entry name" value="SULFURTRANSFERASE YTWF-RELATED"/>
    <property type="match status" value="1"/>
</dbReference>
<reference evidence="2" key="2">
    <citation type="journal article" date="2023" name="Curr. Microbiol.">
        <title>Granulicatella seriolae sp. nov., a Novel Facultative Anaerobe Isolated from Yellowtail Marine Fish.</title>
        <authorList>
            <person name="Lee M."/>
            <person name="Choi Y.J."/>
            <person name="Farooq A."/>
            <person name="Jeong J.B."/>
            <person name="Jung M.Y."/>
        </authorList>
    </citation>
    <scope>NUCLEOTIDE SEQUENCE</scope>
    <source>
        <strain evidence="2">S8</strain>
    </source>
</reference>
<organism evidence="2 3">
    <name type="scientific">Granulicatella seriolae</name>
    <dbReference type="NCBI Taxonomy" id="2967226"/>
    <lineage>
        <taxon>Bacteria</taxon>
        <taxon>Bacillati</taxon>
        <taxon>Bacillota</taxon>
        <taxon>Bacilli</taxon>
        <taxon>Lactobacillales</taxon>
        <taxon>Carnobacteriaceae</taxon>
        <taxon>Granulicatella</taxon>
    </lineage>
</organism>
<dbReference type="InterPro" id="IPR050229">
    <property type="entry name" value="GlpE_sulfurtransferase"/>
</dbReference>
<reference evidence="2" key="1">
    <citation type="submission" date="2022-07" db="EMBL/GenBank/DDBJ databases">
        <authorList>
            <person name="Jung M.-Y."/>
            <person name="Lee M."/>
        </authorList>
    </citation>
    <scope>NUCLEOTIDE SEQUENCE</scope>
    <source>
        <strain evidence="2">S8</strain>
    </source>
</reference>
<dbReference type="Gene3D" id="3.40.250.10">
    <property type="entry name" value="Rhodanese-like domain"/>
    <property type="match status" value="1"/>
</dbReference>
<accession>A0ABT1WLH0</accession>
<dbReference type="EMBL" id="JANHNZ010000001">
    <property type="protein sequence ID" value="MCQ9209119.1"/>
    <property type="molecule type" value="Genomic_DNA"/>
</dbReference>
<evidence type="ECO:0000259" key="1">
    <source>
        <dbReference type="PROSITE" id="PS50206"/>
    </source>
</evidence>
<reference evidence="2" key="3">
    <citation type="journal article" date="2023" name="Microbiol. Resour. Announc.">
        <title>Draft Genome Sequence of Granulicatella sp. Strain S8, Isolated from a Marine Fish, Seriola quinqueradiata.</title>
        <authorList>
            <person name="Lee M."/>
            <person name="Farooq A."/>
            <person name="Jeong J.B."/>
            <person name="Jung M.Y."/>
        </authorList>
    </citation>
    <scope>NUCLEOTIDE SEQUENCE</scope>
    <source>
        <strain evidence="2">S8</strain>
    </source>
</reference>
<dbReference type="SMART" id="SM00450">
    <property type="entry name" value="RHOD"/>
    <property type="match status" value="1"/>
</dbReference>
<dbReference type="PROSITE" id="PS50206">
    <property type="entry name" value="RHODANESE_3"/>
    <property type="match status" value="1"/>
</dbReference>